<keyword evidence="4" id="KW-1185">Reference proteome</keyword>
<reference evidence="3 4" key="1">
    <citation type="submission" date="2024-09" db="EMBL/GenBank/DDBJ databases">
        <authorList>
            <person name="Sun Q."/>
            <person name="Mori K."/>
        </authorList>
    </citation>
    <scope>NUCLEOTIDE SEQUENCE [LARGE SCALE GENOMIC DNA]</scope>
    <source>
        <strain evidence="3 4">JCM 9767</strain>
    </source>
</reference>
<comment type="caution">
    <text evidence="3">The sequence shown here is derived from an EMBL/GenBank/DDBJ whole genome shotgun (WGS) entry which is preliminary data.</text>
</comment>
<evidence type="ECO:0000256" key="1">
    <source>
        <dbReference type="SAM" id="MobiDB-lite"/>
    </source>
</evidence>
<dbReference type="RefSeq" id="WP_380957116.1">
    <property type="nucleotide sequence ID" value="NZ_JBHMDI010000159.1"/>
</dbReference>
<name>A0ABV5LKT1_9ACTN</name>
<keyword evidence="2" id="KW-0732">Signal</keyword>
<evidence type="ECO:0000313" key="3">
    <source>
        <dbReference type="EMBL" id="MFB9352157.1"/>
    </source>
</evidence>
<organism evidence="3 4">
    <name type="scientific">Streptomyces heliomycini</name>
    <dbReference type="NCBI Taxonomy" id="284032"/>
    <lineage>
        <taxon>Bacteria</taxon>
        <taxon>Bacillati</taxon>
        <taxon>Actinomycetota</taxon>
        <taxon>Actinomycetes</taxon>
        <taxon>Kitasatosporales</taxon>
        <taxon>Streptomycetaceae</taxon>
        <taxon>Streptomyces</taxon>
    </lineage>
</organism>
<dbReference type="EMBL" id="JBHMDI010000159">
    <property type="protein sequence ID" value="MFB9352157.1"/>
    <property type="molecule type" value="Genomic_DNA"/>
</dbReference>
<accession>A0ABV5LKT1</accession>
<protein>
    <submittedName>
        <fullName evidence="3">Uncharacterized protein</fullName>
    </submittedName>
</protein>
<feature type="chain" id="PRO_5045651397" evidence="2">
    <location>
        <begin position="25"/>
        <end position="215"/>
    </location>
</feature>
<sequence length="215" mass="22689">MRRRVCAVAAGAAVVLTAAPGAVADGAPPGEEPDVAVVVHAAGRTASWHAGRRDFDRLRSLPDPLREGTERVPAEWTEGRRPRARVTVLWGPTGVGGRPRTRRAPGGDVATLRRDQLFVAGDGTPWVRTDPAPDVEDDGIRRHRVPWDVHDRLDGDGFLGGEPEASASGGGPDGPVRAVGGLGGGIAGTLLVRRAAARYRTGPPRGEPRRELIDL</sequence>
<proteinExistence type="predicted"/>
<gene>
    <name evidence="3" type="ORF">ACFFUA_32900</name>
</gene>
<dbReference type="Proteomes" id="UP001589753">
    <property type="component" value="Unassembled WGS sequence"/>
</dbReference>
<evidence type="ECO:0000256" key="2">
    <source>
        <dbReference type="SAM" id="SignalP"/>
    </source>
</evidence>
<feature type="region of interest" description="Disordered" evidence="1">
    <location>
        <begin position="154"/>
        <end position="182"/>
    </location>
</feature>
<evidence type="ECO:0000313" key="4">
    <source>
        <dbReference type="Proteomes" id="UP001589753"/>
    </source>
</evidence>
<feature type="signal peptide" evidence="2">
    <location>
        <begin position="1"/>
        <end position="24"/>
    </location>
</feature>